<reference evidence="1" key="2">
    <citation type="submission" date="2025-09" db="UniProtKB">
        <authorList>
            <consortium name="Ensembl"/>
        </authorList>
    </citation>
    <scope>IDENTIFICATION</scope>
</reference>
<dbReference type="Proteomes" id="UP000694422">
    <property type="component" value="Unplaced"/>
</dbReference>
<keyword evidence="2" id="KW-1185">Reference proteome</keyword>
<name>A0A8C9UL41_SPEDA</name>
<reference evidence="1" key="1">
    <citation type="submission" date="2025-08" db="UniProtKB">
        <authorList>
            <consortium name="Ensembl"/>
        </authorList>
    </citation>
    <scope>IDENTIFICATION</scope>
</reference>
<evidence type="ECO:0000313" key="1">
    <source>
        <dbReference type="Ensembl" id="ENSSDAP00000004286.1"/>
    </source>
</evidence>
<dbReference type="AlphaFoldDB" id="A0A8C9UL41"/>
<accession>A0A8C9UL41</accession>
<evidence type="ECO:0000313" key="2">
    <source>
        <dbReference type="Proteomes" id="UP000694422"/>
    </source>
</evidence>
<sequence length="80" mass="8955">MVLTDVLETCMYTSGINKSASGGACLEFQVLRKLRFVDRCSEWWCMLRVPSTQKAEARGSLPGRTSRSSWISALQRIGVK</sequence>
<protein>
    <submittedName>
        <fullName evidence="1">Uncharacterized protein</fullName>
    </submittedName>
</protein>
<dbReference type="Ensembl" id="ENSSDAT00000004925.1">
    <property type="protein sequence ID" value="ENSSDAP00000004286.1"/>
    <property type="gene ID" value="ENSSDAG00000004036.1"/>
</dbReference>
<organism evidence="1 2">
    <name type="scientific">Spermophilus dauricus</name>
    <name type="common">Daurian ground squirrel</name>
    <dbReference type="NCBI Taxonomy" id="99837"/>
    <lineage>
        <taxon>Eukaryota</taxon>
        <taxon>Metazoa</taxon>
        <taxon>Chordata</taxon>
        <taxon>Craniata</taxon>
        <taxon>Vertebrata</taxon>
        <taxon>Euteleostomi</taxon>
        <taxon>Mammalia</taxon>
        <taxon>Eutheria</taxon>
        <taxon>Euarchontoglires</taxon>
        <taxon>Glires</taxon>
        <taxon>Rodentia</taxon>
        <taxon>Sciuromorpha</taxon>
        <taxon>Sciuridae</taxon>
        <taxon>Xerinae</taxon>
        <taxon>Marmotini</taxon>
        <taxon>Spermophilus</taxon>
    </lineage>
</organism>
<proteinExistence type="predicted"/>